<dbReference type="InterPro" id="IPR011333">
    <property type="entry name" value="SKP1/BTB/POZ_sf"/>
</dbReference>
<dbReference type="Pfam" id="PF00651">
    <property type="entry name" value="BTB"/>
    <property type="match status" value="1"/>
</dbReference>
<gene>
    <name evidence="3" type="ORF">CPB83DRAFT_757707</name>
</gene>
<evidence type="ECO:0000256" key="1">
    <source>
        <dbReference type="SAM" id="MobiDB-lite"/>
    </source>
</evidence>
<dbReference type="PROSITE" id="PS50097">
    <property type="entry name" value="BTB"/>
    <property type="match status" value="1"/>
</dbReference>
<protein>
    <recommendedName>
        <fullName evidence="2">BTB domain-containing protein</fullName>
    </recommendedName>
</protein>
<dbReference type="PANTHER" id="PTHR47369">
    <property type="entry name" value="BTB/POZ DOMAIN-CONTAINING PROTEIN"/>
    <property type="match status" value="1"/>
</dbReference>
<dbReference type="Proteomes" id="UP000807306">
    <property type="component" value="Unassembled WGS sequence"/>
</dbReference>
<accession>A0A9P6ER58</accession>
<feature type="domain" description="BTB" evidence="2">
    <location>
        <begin position="78"/>
        <end position="142"/>
    </location>
</feature>
<evidence type="ECO:0000259" key="2">
    <source>
        <dbReference type="PROSITE" id="PS50097"/>
    </source>
</evidence>
<name>A0A9P6ER58_9AGAR</name>
<dbReference type="SUPFAM" id="SSF54695">
    <property type="entry name" value="POZ domain"/>
    <property type="match status" value="1"/>
</dbReference>
<sequence>MSSVPSTSGSANGQAVHTNGNSTHVEHTPDTSFDTNGASSPSSPYHSNGYAQLPYTNNHNEEIVSHLYHSGFQTGNYSDTVLHVHQHVYRLHAIILSRSPYLAHLMSTSPQTSGQRVIFVNLEQEPEVTQEGFAIALGYLYSAISLNLIRPENARAVLAAGCLLGGMDDLCQYAYSACRQSMSVETIGPWLEFMDTIPSSASDGSATPDIAPTSSVFGQYAQRLRDDIFHFLVVTLPEVLEVTRPQDTSSVPNGRDHLLQIYSRVPFELFKSAVESPTFLIGTDQARFKFAKDVIELRKRGIARGAEETVVLAFGQGNFGNSAVHITRKLRKRPLWKVNS</sequence>
<dbReference type="EMBL" id="MU157828">
    <property type="protein sequence ID" value="KAF9533440.1"/>
    <property type="molecule type" value="Genomic_DNA"/>
</dbReference>
<dbReference type="Gene3D" id="3.30.710.10">
    <property type="entry name" value="Potassium Channel Kv1.1, Chain A"/>
    <property type="match status" value="1"/>
</dbReference>
<organism evidence="3 4">
    <name type="scientific">Crepidotus variabilis</name>
    <dbReference type="NCBI Taxonomy" id="179855"/>
    <lineage>
        <taxon>Eukaryota</taxon>
        <taxon>Fungi</taxon>
        <taxon>Dikarya</taxon>
        <taxon>Basidiomycota</taxon>
        <taxon>Agaricomycotina</taxon>
        <taxon>Agaricomycetes</taxon>
        <taxon>Agaricomycetidae</taxon>
        <taxon>Agaricales</taxon>
        <taxon>Agaricineae</taxon>
        <taxon>Crepidotaceae</taxon>
        <taxon>Crepidotus</taxon>
    </lineage>
</organism>
<evidence type="ECO:0000313" key="3">
    <source>
        <dbReference type="EMBL" id="KAF9533440.1"/>
    </source>
</evidence>
<keyword evidence="4" id="KW-1185">Reference proteome</keyword>
<reference evidence="3" key="1">
    <citation type="submission" date="2020-11" db="EMBL/GenBank/DDBJ databases">
        <authorList>
            <consortium name="DOE Joint Genome Institute"/>
            <person name="Ahrendt S."/>
            <person name="Riley R."/>
            <person name="Andreopoulos W."/>
            <person name="Labutti K."/>
            <person name="Pangilinan J."/>
            <person name="Ruiz-Duenas F.J."/>
            <person name="Barrasa J.M."/>
            <person name="Sanchez-Garcia M."/>
            <person name="Camarero S."/>
            <person name="Miyauchi S."/>
            <person name="Serrano A."/>
            <person name="Linde D."/>
            <person name="Babiker R."/>
            <person name="Drula E."/>
            <person name="Ayuso-Fernandez I."/>
            <person name="Pacheco R."/>
            <person name="Padilla G."/>
            <person name="Ferreira P."/>
            <person name="Barriuso J."/>
            <person name="Kellner H."/>
            <person name="Castanera R."/>
            <person name="Alfaro M."/>
            <person name="Ramirez L."/>
            <person name="Pisabarro A.G."/>
            <person name="Kuo A."/>
            <person name="Tritt A."/>
            <person name="Lipzen A."/>
            <person name="He G."/>
            <person name="Yan M."/>
            <person name="Ng V."/>
            <person name="Cullen D."/>
            <person name="Martin F."/>
            <person name="Rosso M.-N."/>
            <person name="Henrissat B."/>
            <person name="Hibbett D."/>
            <person name="Martinez A.T."/>
            <person name="Grigoriev I.V."/>
        </authorList>
    </citation>
    <scope>NUCLEOTIDE SEQUENCE</scope>
    <source>
        <strain evidence="3">CBS 506.95</strain>
    </source>
</reference>
<dbReference type="AlphaFoldDB" id="A0A9P6ER58"/>
<feature type="compositionally biased region" description="Polar residues" evidence="1">
    <location>
        <begin position="1"/>
        <end position="23"/>
    </location>
</feature>
<dbReference type="PANTHER" id="PTHR47369:SF2">
    <property type="entry name" value="BTB_POZ DOMAIN-CONTAINING PROTEIN 2"/>
    <property type="match status" value="1"/>
</dbReference>
<feature type="compositionally biased region" description="Polar residues" evidence="1">
    <location>
        <begin position="30"/>
        <end position="54"/>
    </location>
</feature>
<proteinExistence type="predicted"/>
<dbReference type="InterPro" id="IPR000210">
    <property type="entry name" value="BTB/POZ_dom"/>
</dbReference>
<dbReference type="OrthoDB" id="6359943at2759"/>
<comment type="caution">
    <text evidence="3">The sequence shown here is derived from an EMBL/GenBank/DDBJ whole genome shotgun (WGS) entry which is preliminary data.</text>
</comment>
<feature type="region of interest" description="Disordered" evidence="1">
    <location>
        <begin position="1"/>
        <end position="54"/>
    </location>
</feature>
<evidence type="ECO:0000313" key="4">
    <source>
        <dbReference type="Proteomes" id="UP000807306"/>
    </source>
</evidence>